<protein>
    <submittedName>
        <fullName evidence="2">Dipeptidyl-peptidase IV</fullName>
    </submittedName>
</protein>
<dbReference type="InterPro" id="IPR050278">
    <property type="entry name" value="Serine_Prot_S9B/DPPIV"/>
</dbReference>
<dbReference type="InterPro" id="IPR001375">
    <property type="entry name" value="Peptidase_S9_cat"/>
</dbReference>
<dbReference type="EMBL" id="AZHA01000023">
    <property type="protein sequence ID" value="OAA39305.1"/>
    <property type="molecule type" value="Genomic_DNA"/>
</dbReference>
<feature type="domain" description="Peptidase S9 prolyl oligopeptidase catalytic" evidence="1">
    <location>
        <begin position="51"/>
        <end position="129"/>
    </location>
</feature>
<dbReference type="GO" id="GO:0006508">
    <property type="term" value="P:proteolysis"/>
    <property type="evidence" value="ECO:0007669"/>
    <property type="project" value="InterPro"/>
</dbReference>
<comment type="caution">
    <text evidence="2">The sequence shown here is derived from an EMBL/GenBank/DDBJ whole genome shotgun (WGS) entry which is preliminary data.</text>
</comment>
<evidence type="ECO:0000259" key="1">
    <source>
        <dbReference type="Pfam" id="PF00326"/>
    </source>
</evidence>
<sequence>MERRISTASSFARITWTRRTSIPSSRSFTLIPFQYFTPKRFASTGASRARAGHSYVVVLIDGMGTNGRSKAFRDVAYTNLNDAGFPDRIKWMQAAASTRPWMDISRVGITGGSAGGQNAAAAVSAPPRLLQGGRCALGLARQPHERLQVGRDVYELAGRRELRDATRIA</sequence>
<dbReference type="GO" id="GO:0008236">
    <property type="term" value="F:serine-type peptidase activity"/>
    <property type="evidence" value="ECO:0007669"/>
    <property type="project" value="InterPro"/>
</dbReference>
<dbReference type="AlphaFoldDB" id="A0A167ATC6"/>
<dbReference type="PANTHER" id="PTHR11731">
    <property type="entry name" value="PROTEASE FAMILY S9B,C DIPEPTIDYL-PEPTIDASE IV-RELATED"/>
    <property type="match status" value="1"/>
</dbReference>
<dbReference type="Gene3D" id="3.40.50.1820">
    <property type="entry name" value="alpha/beta hydrolase"/>
    <property type="match status" value="1"/>
</dbReference>
<evidence type="ECO:0000313" key="3">
    <source>
        <dbReference type="Proteomes" id="UP000076863"/>
    </source>
</evidence>
<dbReference type="Pfam" id="PF00326">
    <property type="entry name" value="Peptidase_S9"/>
    <property type="match status" value="1"/>
</dbReference>
<dbReference type="OrthoDB" id="413400at2759"/>
<dbReference type="PANTHER" id="PTHR11731:SF118">
    <property type="entry name" value="BLR1971 PROTEIN"/>
    <property type="match status" value="1"/>
</dbReference>
<proteinExistence type="predicted"/>
<keyword evidence="3" id="KW-1185">Reference proteome</keyword>
<evidence type="ECO:0000313" key="2">
    <source>
        <dbReference type="EMBL" id="OAA39305.1"/>
    </source>
</evidence>
<dbReference type="Proteomes" id="UP000076863">
    <property type="component" value="Unassembled WGS sequence"/>
</dbReference>
<dbReference type="SUPFAM" id="SSF53474">
    <property type="entry name" value="alpha/beta-Hydrolases"/>
    <property type="match status" value="1"/>
</dbReference>
<accession>A0A167ATC6</accession>
<reference evidence="2 3" key="1">
    <citation type="journal article" date="2016" name="Genome Biol. Evol.">
        <title>Divergent and convergent evolution of fungal pathogenicity.</title>
        <authorList>
            <person name="Shang Y."/>
            <person name="Xiao G."/>
            <person name="Zheng P."/>
            <person name="Cen K."/>
            <person name="Zhan S."/>
            <person name="Wang C."/>
        </authorList>
    </citation>
    <scope>NUCLEOTIDE SEQUENCE [LARGE SCALE GENOMIC DNA]</scope>
    <source>
        <strain evidence="2 3">RCEF 3172</strain>
    </source>
</reference>
<name>A0A167ATC6_9HYPO</name>
<dbReference type="InterPro" id="IPR029058">
    <property type="entry name" value="AB_hydrolase_fold"/>
</dbReference>
<gene>
    <name evidence="2" type="ORF">BBO_06729</name>
</gene>
<organism evidence="2 3">
    <name type="scientific">Beauveria brongniartii RCEF 3172</name>
    <dbReference type="NCBI Taxonomy" id="1081107"/>
    <lineage>
        <taxon>Eukaryota</taxon>
        <taxon>Fungi</taxon>
        <taxon>Dikarya</taxon>
        <taxon>Ascomycota</taxon>
        <taxon>Pezizomycotina</taxon>
        <taxon>Sordariomycetes</taxon>
        <taxon>Hypocreomycetidae</taxon>
        <taxon>Hypocreales</taxon>
        <taxon>Cordycipitaceae</taxon>
        <taxon>Beauveria</taxon>
        <taxon>Beauveria brongniartii</taxon>
    </lineage>
</organism>